<feature type="domain" description="ABC3 transporter permease C-terminal" evidence="11">
    <location>
        <begin position="283"/>
        <end position="396"/>
    </location>
</feature>
<dbReference type="PANTHER" id="PTHR43738:SF2">
    <property type="entry name" value="ABC TRANSPORTER PERMEASE"/>
    <property type="match status" value="1"/>
</dbReference>
<evidence type="ECO:0000259" key="12">
    <source>
        <dbReference type="Pfam" id="PF12704"/>
    </source>
</evidence>
<evidence type="ECO:0000256" key="6">
    <source>
        <dbReference type="ARBA" id="ARBA00022692"/>
    </source>
</evidence>
<evidence type="ECO:0000256" key="2">
    <source>
        <dbReference type="ARBA" id="ARBA00008697"/>
    </source>
</evidence>
<gene>
    <name evidence="13" type="ORF">HYG86_07760</name>
</gene>
<evidence type="ECO:0000256" key="8">
    <source>
        <dbReference type="ARBA" id="ARBA00023136"/>
    </source>
</evidence>
<dbReference type="KEGG" id="acae:HYG86_07760"/>
<evidence type="ECO:0000256" key="3">
    <source>
        <dbReference type="ARBA" id="ARBA00011131"/>
    </source>
</evidence>
<evidence type="ECO:0000313" key="13">
    <source>
        <dbReference type="EMBL" id="QNO14689.1"/>
    </source>
</evidence>
<evidence type="ECO:0000256" key="7">
    <source>
        <dbReference type="ARBA" id="ARBA00022989"/>
    </source>
</evidence>
<evidence type="ECO:0000256" key="9">
    <source>
        <dbReference type="ARBA" id="ARBA00024973"/>
    </source>
</evidence>
<dbReference type="Pfam" id="PF02687">
    <property type="entry name" value="FtsX"/>
    <property type="match status" value="1"/>
</dbReference>
<dbReference type="InterPro" id="IPR051125">
    <property type="entry name" value="ABC-4/HrtB_transporter"/>
</dbReference>
<comment type="function">
    <text evidence="9">Part of the ABC transporter complex hrt involved in hemin import. Responsible for the translocation of the substrate across the membrane.</text>
</comment>
<comment type="similarity">
    <text evidence="2">Belongs to the ABC-4 integral membrane protein family. HrtB subfamily.</text>
</comment>
<organism evidence="13 14">
    <name type="scientific">Alkalicella caledoniensis</name>
    <dbReference type="NCBI Taxonomy" id="2731377"/>
    <lineage>
        <taxon>Bacteria</taxon>
        <taxon>Bacillati</taxon>
        <taxon>Bacillota</taxon>
        <taxon>Clostridia</taxon>
        <taxon>Eubacteriales</taxon>
        <taxon>Proteinivoracaceae</taxon>
        <taxon>Alkalicella</taxon>
    </lineage>
</organism>
<protein>
    <recommendedName>
        <fullName evidence="4">Putative hemin transport system permease protein HrtB</fullName>
    </recommendedName>
</protein>
<keyword evidence="5" id="KW-1003">Cell membrane</keyword>
<evidence type="ECO:0000256" key="1">
    <source>
        <dbReference type="ARBA" id="ARBA00004651"/>
    </source>
</evidence>
<keyword evidence="6 10" id="KW-0812">Transmembrane</keyword>
<dbReference type="RefSeq" id="WP_213168591.1">
    <property type="nucleotide sequence ID" value="NZ_CP058559.1"/>
</dbReference>
<comment type="subcellular location">
    <subcellularLocation>
        <location evidence="1">Cell membrane</location>
        <topology evidence="1">Multi-pass membrane protein</topology>
    </subcellularLocation>
</comment>
<feature type="transmembrane region" description="Helical" evidence="10">
    <location>
        <begin position="277"/>
        <end position="304"/>
    </location>
</feature>
<feature type="transmembrane region" description="Helical" evidence="10">
    <location>
        <begin position="369"/>
        <end position="390"/>
    </location>
</feature>
<dbReference type="InterPro" id="IPR003838">
    <property type="entry name" value="ABC3_permease_C"/>
</dbReference>
<evidence type="ECO:0000256" key="4">
    <source>
        <dbReference type="ARBA" id="ARBA00016962"/>
    </source>
</evidence>
<dbReference type="Proteomes" id="UP000516160">
    <property type="component" value="Chromosome"/>
</dbReference>
<dbReference type="PANTHER" id="PTHR43738">
    <property type="entry name" value="ABC TRANSPORTER, MEMBRANE PROTEIN"/>
    <property type="match status" value="1"/>
</dbReference>
<sequence>MLKYALKSMWARKSTTILFTIALIVALTISMVAVNISSQISEGFIRADREYDIIIGPNGSETQLLMSTLFFADLPLGVISHDYVTELESRGDLEIVLPFALGDSYRGNNLVGTNPEFLRNKTIVEGNSFTSPFEVVVGYNVAKNHNLQIGDELITSHGVADHSINSLACLFHDHDDEEYLDSHDNTPYKVVGILGRDNSAYDNALYTSIESIWLAHNHTGALTPEEELVTAIIIRSGNQSAAREITSDFNSKPEYQAVHPTSVMRKLTTNIDLSKQVAFLLCSIILVLAFIIVCIMTMLMLDSLNKEVRTLRFLGLNRGIISKYVVYQVLLLGLFSTILSRLLTIGVVYVANMLSSTMGIVLDLGKVYYLEYIIGLVILALCLSPVFIYLNKMYKEALSNEK</sequence>
<dbReference type="EMBL" id="CP058559">
    <property type="protein sequence ID" value="QNO14689.1"/>
    <property type="molecule type" value="Genomic_DNA"/>
</dbReference>
<dbReference type="Pfam" id="PF12704">
    <property type="entry name" value="MacB_PCD"/>
    <property type="match status" value="1"/>
</dbReference>
<evidence type="ECO:0000259" key="11">
    <source>
        <dbReference type="Pfam" id="PF02687"/>
    </source>
</evidence>
<dbReference type="InterPro" id="IPR025857">
    <property type="entry name" value="MacB_PCD"/>
</dbReference>
<name>A0A7G9W7M7_ALKCA</name>
<dbReference type="AlphaFoldDB" id="A0A7G9W7M7"/>
<comment type="subunit">
    <text evidence="3">The complex is composed of two ATP-binding proteins (HrtA), two transmembrane proteins (HrtB) and a solute-binding protein.</text>
</comment>
<dbReference type="GO" id="GO:0005886">
    <property type="term" value="C:plasma membrane"/>
    <property type="evidence" value="ECO:0007669"/>
    <property type="project" value="UniProtKB-SubCell"/>
</dbReference>
<evidence type="ECO:0000256" key="10">
    <source>
        <dbReference type="SAM" id="Phobius"/>
    </source>
</evidence>
<keyword evidence="14" id="KW-1185">Reference proteome</keyword>
<proteinExistence type="inferred from homology"/>
<accession>A0A7G9W7M7</accession>
<evidence type="ECO:0000313" key="14">
    <source>
        <dbReference type="Proteomes" id="UP000516160"/>
    </source>
</evidence>
<evidence type="ECO:0000256" key="5">
    <source>
        <dbReference type="ARBA" id="ARBA00022475"/>
    </source>
</evidence>
<keyword evidence="8 10" id="KW-0472">Membrane</keyword>
<feature type="domain" description="MacB-like periplasmic core" evidence="12">
    <location>
        <begin position="18"/>
        <end position="216"/>
    </location>
</feature>
<reference evidence="13 14" key="1">
    <citation type="submission" date="2020-07" db="EMBL/GenBank/DDBJ databases">
        <title>Alkalicella. sp. LB2 genome.</title>
        <authorList>
            <person name="Postec A."/>
            <person name="Quemeneur M."/>
        </authorList>
    </citation>
    <scope>NUCLEOTIDE SEQUENCE [LARGE SCALE GENOMIC DNA]</scope>
    <source>
        <strain evidence="13 14">LB2</strain>
    </source>
</reference>
<keyword evidence="7 10" id="KW-1133">Transmembrane helix</keyword>